<name>A0A1G5RYE3_PSEXY</name>
<dbReference type="AlphaFoldDB" id="A0A1G5RYE3"/>
<organism evidence="1 2">
    <name type="scientific">Pseudobutyrivibrio xylanivorans</name>
    <dbReference type="NCBI Taxonomy" id="185007"/>
    <lineage>
        <taxon>Bacteria</taxon>
        <taxon>Bacillati</taxon>
        <taxon>Bacillota</taxon>
        <taxon>Clostridia</taxon>
        <taxon>Lachnospirales</taxon>
        <taxon>Lachnospiraceae</taxon>
        <taxon>Pseudobutyrivibrio</taxon>
    </lineage>
</organism>
<dbReference type="RefSeq" id="WP_090162588.1">
    <property type="nucleotide sequence ID" value="NZ_FMWK01000007.1"/>
</dbReference>
<accession>A0A1G5RYE3</accession>
<reference evidence="1 2" key="1">
    <citation type="submission" date="2016-10" db="EMBL/GenBank/DDBJ databases">
        <authorList>
            <person name="de Groot N.N."/>
        </authorList>
    </citation>
    <scope>NUCLEOTIDE SEQUENCE [LARGE SCALE GENOMIC DNA]</scope>
    <source>
        <strain evidence="1 2">DSM 10317</strain>
    </source>
</reference>
<dbReference type="EMBL" id="FMWK01000007">
    <property type="protein sequence ID" value="SCZ79073.1"/>
    <property type="molecule type" value="Genomic_DNA"/>
</dbReference>
<evidence type="ECO:0000313" key="2">
    <source>
        <dbReference type="Proteomes" id="UP000199428"/>
    </source>
</evidence>
<dbReference type="Proteomes" id="UP000199428">
    <property type="component" value="Unassembled WGS sequence"/>
</dbReference>
<proteinExistence type="predicted"/>
<evidence type="ECO:0008006" key="3">
    <source>
        <dbReference type="Google" id="ProtNLM"/>
    </source>
</evidence>
<evidence type="ECO:0000313" key="1">
    <source>
        <dbReference type="EMBL" id="SCZ79073.1"/>
    </source>
</evidence>
<sequence>MIDRGRLLSLGYYKKAPSFTGSDKNKCYKIERFREEDSEEDMFKATIWPGPFSSENTPEESKQSKLAVFTEDGLQELVDWMNSLDI</sequence>
<gene>
    <name evidence="1" type="ORF">SAMN02910350_01597</name>
</gene>
<protein>
    <recommendedName>
        <fullName evidence="3">GNAT family acetyltransferase</fullName>
    </recommendedName>
</protein>